<feature type="compositionally biased region" description="Polar residues" evidence="4">
    <location>
        <begin position="395"/>
        <end position="407"/>
    </location>
</feature>
<comment type="subcellular location">
    <subcellularLocation>
        <location evidence="1">Nucleus</location>
    </subcellularLocation>
</comment>
<dbReference type="AlphaFoldDB" id="A0A3B4X706"/>
<evidence type="ECO:0000256" key="3">
    <source>
        <dbReference type="ARBA" id="ARBA00023242"/>
    </source>
</evidence>
<dbReference type="InterPro" id="IPR037647">
    <property type="entry name" value="HIRIP3"/>
</dbReference>
<dbReference type="GeneTree" id="ENSGT00390000014062"/>
<feature type="compositionally biased region" description="Basic and acidic residues" evidence="4">
    <location>
        <begin position="171"/>
        <end position="183"/>
    </location>
</feature>
<protein>
    <submittedName>
        <fullName evidence="6">HIRA interacting protein 3</fullName>
    </submittedName>
</protein>
<name>A0A3B4X706_SERLL</name>
<feature type="compositionally biased region" description="Basic and acidic residues" evidence="4">
    <location>
        <begin position="244"/>
        <end position="256"/>
    </location>
</feature>
<evidence type="ECO:0000256" key="1">
    <source>
        <dbReference type="ARBA" id="ARBA00004123"/>
    </source>
</evidence>
<evidence type="ECO:0000256" key="2">
    <source>
        <dbReference type="ARBA" id="ARBA00023186"/>
    </source>
</evidence>
<feature type="compositionally biased region" description="Basic and acidic residues" evidence="4">
    <location>
        <begin position="223"/>
        <end position="235"/>
    </location>
</feature>
<evidence type="ECO:0000313" key="6">
    <source>
        <dbReference type="Ensembl" id="ENSSLDP00000008433.1"/>
    </source>
</evidence>
<evidence type="ECO:0000256" key="4">
    <source>
        <dbReference type="SAM" id="MobiDB-lite"/>
    </source>
</evidence>
<feature type="domain" description="Histone chaperone" evidence="5">
    <location>
        <begin position="361"/>
        <end position="397"/>
    </location>
</feature>
<dbReference type="Proteomes" id="UP000261360">
    <property type="component" value="Unplaced"/>
</dbReference>
<feature type="compositionally biased region" description="Basic and acidic residues" evidence="4">
    <location>
        <begin position="132"/>
        <end position="146"/>
    </location>
</feature>
<dbReference type="InterPro" id="IPR019098">
    <property type="entry name" value="Histone_chaperone_domain_CHZ"/>
</dbReference>
<dbReference type="RefSeq" id="XP_023252068.1">
    <property type="nucleotide sequence ID" value="XM_023396300.1"/>
</dbReference>
<dbReference type="GeneID" id="111646749"/>
<keyword evidence="2" id="KW-0143">Chaperone</keyword>
<feature type="compositionally biased region" description="Basic and acidic residues" evidence="4">
    <location>
        <begin position="289"/>
        <end position="299"/>
    </location>
</feature>
<accession>A0A3B4X706</accession>
<feature type="compositionally biased region" description="Basic and acidic residues" evidence="4">
    <location>
        <begin position="198"/>
        <end position="213"/>
    </location>
</feature>
<sequence length="439" mass="49404">MVSEKETAKIRRFVRGELRDEPDLSTLTLGILKKRYLARVGRESLSPEAGNYMKQAVKEELMKMQDDDENGEELETKKPQNKRKREEENDEVINEREDQRAKKSRCLSSSSSESEDKEGNKSGSEESDEEDQIKSGSEDAEREVKRSQHKTNGNRKQQMDSEDSTDEEINESEKKGNKSKSGDSPKGMVKKKLNATKNGEKESSCTSPERKAAQSDGENETDTDNKSVRSEKINGDESSDDSEKEEKVSVEKKNNDTDSDSSSLPSLEDDKASGTEDNQDIKKKKTMKKEKSTRGQKNDDKAIVRLKRYIAVCGARQNYKKLLDGCHSVHSVVAVLNKTLQDLGVRGQPTIKKCKKVRIKREQAQELAGLDVSNIISTQGRPKRRGAWQAKHDPPSSTYLRTLNSGSESEEENDTHRGRRRATDWANLRGVISDDAESD</sequence>
<reference evidence="6" key="1">
    <citation type="submission" date="2025-08" db="UniProtKB">
        <authorList>
            <consortium name="Ensembl"/>
        </authorList>
    </citation>
    <scope>IDENTIFICATION</scope>
</reference>
<dbReference type="PANTHER" id="PTHR15410:SF2">
    <property type="entry name" value="HIRA-INTERACTING PROTEIN 3"/>
    <property type="match status" value="1"/>
</dbReference>
<proteinExistence type="predicted"/>
<reference evidence="6" key="2">
    <citation type="submission" date="2025-09" db="UniProtKB">
        <authorList>
            <consortium name="Ensembl"/>
        </authorList>
    </citation>
    <scope>IDENTIFICATION</scope>
</reference>
<dbReference type="Ensembl" id="ENSSLDT00000008705.1">
    <property type="protein sequence ID" value="ENSSLDP00000008433.1"/>
    <property type="gene ID" value="ENSSLDG00000006690.1"/>
</dbReference>
<dbReference type="KEGG" id="slal:111646749"/>
<feature type="compositionally biased region" description="Acidic residues" evidence="4">
    <location>
        <begin position="160"/>
        <end position="170"/>
    </location>
</feature>
<dbReference type="PANTHER" id="PTHR15410">
    <property type="entry name" value="HIRA-INTERACTING PROTEIN 3"/>
    <property type="match status" value="1"/>
</dbReference>
<dbReference type="SMART" id="SM01082">
    <property type="entry name" value="CHZ"/>
    <property type="match status" value="1"/>
</dbReference>
<evidence type="ECO:0000313" key="7">
    <source>
        <dbReference type="Proteomes" id="UP000261360"/>
    </source>
</evidence>
<dbReference type="OrthoDB" id="552755at2759"/>
<organism evidence="6 7">
    <name type="scientific">Seriola lalandi dorsalis</name>
    <dbReference type="NCBI Taxonomy" id="1841481"/>
    <lineage>
        <taxon>Eukaryota</taxon>
        <taxon>Metazoa</taxon>
        <taxon>Chordata</taxon>
        <taxon>Craniata</taxon>
        <taxon>Vertebrata</taxon>
        <taxon>Euteleostomi</taxon>
        <taxon>Actinopterygii</taxon>
        <taxon>Neopterygii</taxon>
        <taxon>Teleostei</taxon>
        <taxon>Neoteleostei</taxon>
        <taxon>Acanthomorphata</taxon>
        <taxon>Carangaria</taxon>
        <taxon>Carangiformes</taxon>
        <taxon>Carangidae</taxon>
        <taxon>Seriola</taxon>
    </lineage>
</organism>
<dbReference type="GO" id="GO:0005634">
    <property type="term" value="C:nucleus"/>
    <property type="evidence" value="ECO:0007669"/>
    <property type="project" value="UniProtKB-SubCell"/>
</dbReference>
<dbReference type="CTD" id="8479"/>
<dbReference type="STRING" id="1841481.ENSSLDP00000008433"/>
<keyword evidence="7" id="KW-1185">Reference proteome</keyword>
<keyword evidence="3" id="KW-0539">Nucleus</keyword>
<evidence type="ECO:0000259" key="5">
    <source>
        <dbReference type="SMART" id="SM01082"/>
    </source>
</evidence>
<feature type="region of interest" description="Disordered" evidence="4">
    <location>
        <begin position="378"/>
        <end position="423"/>
    </location>
</feature>
<feature type="compositionally biased region" description="Basic and acidic residues" evidence="4">
    <location>
        <begin position="56"/>
        <end position="65"/>
    </location>
</feature>
<feature type="region of interest" description="Disordered" evidence="4">
    <location>
        <begin position="40"/>
        <end position="299"/>
    </location>
</feature>